<dbReference type="EMBL" id="CP011266">
    <property type="protein sequence ID" value="ALT68896.1"/>
    <property type="molecule type" value="Genomic_DNA"/>
</dbReference>
<dbReference type="Gene3D" id="3.40.50.12780">
    <property type="entry name" value="N-terminal domain of ligase-like"/>
    <property type="match status" value="1"/>
</dbReference>
<dbReference type="SUPFAM" id="SSF56801">
    <property type="entry name" value="Acetyl-CoA synthetase-like"/>
    <property type="match status" value="1"/>
</dbReference>
<dbReference type="Proteomes" id="UP000067738">
    <property type="component" value="Chromosome"/>
</dbReference>
<dbReference type="SUPFAM" id="SSF52777">
    <property type="entry name" value="CoA-dependent acyltransferases"/>
    <property type="match status" value="1"/>
</dbReference>
<dbReference type="GeneID" id="26736074"/>
<dbReference type="RefSeq" id="WP_058739178.1">
    <property type="nucleotide sequence ID" value="NZ_CP011266.1"/>
</dbReference>
<evidence type="ECO:0000313" key="2">
    <source>
        <dbReference type="EMBL" id="ALT68896.1"/>
    </source>
</evidence>
<gene>
    <name evidence="2" type="ORF">sm9_1109</name>
</gene>
<dbReference type="Pfam" id="PF00501">
    <property type="entry name" value="AMP-binding"/>
    <property type="match status" value="1"/>
</dbReference>
<evidence type="ECO:0000259" key="1">
    <source>
        <dbReference type="Pfam" id="PF00501"/>
    </source>
</evidence>
<evidence type="ECO:0000313" key="3">
    <source>
        <dbReference type="Proteomes" id="UP000067738"/>
    </source>
</evidence>
<dbReference type="OrthoDB" id="371752at2157"/>
<dbReference type="PANTHER" id="PTHR45398">
    <property type="match status" value="1"/>
</dbReference>
<accession>A0A0U3E7F9</accession>
<reference evidence="2 3" key="1">
    <citation type="submission" date="2015-04" db="EMBL/GenBank/DDBJ databases">
        <title>The complete genome sequence of the rumen methanogen Methanobrevibacter millerae SM9.</title>
        <authorList>
            <person name="Leahy S.C."/>
            <person name="Kelly W.J."/>
            <person name="Pacheco D.M."/>
            <person name="Li D."/>
            <person name="Altermann E."/>
            <person name="Attwood G.T."/>
        </authorList>
    </citation>
    <scope>NUCLEOTIDE SEQUENCE [LARGE SCALE GENOMIC DNA]</scope>
    <source>
        <strain evidence="2 3">SM9</strain>
    </source>
</reference>
<dbReference type="InterPro" id="IPR000873">
    <property type="entry name" value="AMP-dep_synth/lig_dom"/>
</dbReference>
<dbReference type="InterPro" id="IPR042099">
    <property type="entry name" value="ANL_N_sf"/>
</dbReference>
<dbReference type="PATRIC" id="fig|230361.4.peg.1143"/>
<dbReference type="PANTHER" id="PTHR45398:SF1">
    <property type="entry name" value="ENZYME, PUTATIVE (JCVI)-RELATED"/>
    <property type="match status" value="1"/>
</dbReference>
<protein>
    <submittedName>
        <fullName evidence="2">Amino acid adenylation domain-containing protein</fullName>
    </submittedName>
</protein>
<dbReference type="KEGG" id="mmil:sm9_1109"/>
<organism evidence="2 3">
    <name type="scientific">Methanobrevibacter millerae</name>
    <dbReference type="NCBI Taxonomy" id="230361"/>
    <lineage>
        <taxon>Archaea</taxon>
        <taxon>Methanobacteriati</taxon>
        <taxon>Methanobacteriota</taxon>
        <taxon>Methanomada group</taxon>
        <taxon>Methanobacteria</taxon>
        <taxon>Methanobacteriales</taxon>
        <taxon>Methanobacteriaceae</taxon>
        <taxon>Methanobrevibacter</taxon>
    </lineage>
</organism>
<name>A0A0U3E7F9_9EURY</name>
<proteinExistence type="predicted"/>
<feature type="domain" description="AMP-dependent synthetase/ligase" evidence="1">
    <location>
        <begin position="233"/>
        <end position="285"/>
    </location>
</feature>
<sequence>MIDKNLNYIKYFLNLIKDFDESTVLNPDLSGIETPNLVTEEFKINKHELIEFCRKNCITESVLFLAGACLALNKFTFSNKNLIFHENNLIFTTNFENRKITIEDYLIQIQKDYKENLKYVNFSIDDLIKEYDLKSGVYYSFNKDLDLDSLGYKYDFYLNIMENHEEFILSASYNDQLYSAEYIKLFLKSINQIINQFLSIDILNSSLLDIYLVKEDEDFKFHENKTPFIHKRFEKQVEKNPDHISLVSDGERLTYGELNKKANRIANALIKKGVKPKSNMIMMIQKLLKSSILR</sequence>
<keyword evidence="3" id="KW-1185">Reference proteome</keyword>
<dbReference type="AlphaFoldDB" id="A0A0U3E7F9"/>
<dbReference type="Gene3D" id="3.30.559.30">
    <property type="entry name" value="Nonribosomal peptide synthetase, condensation domain"/>
    <property type="match status" value="1"/>
</dbReference>